<evidence type="ECO:0000313" key="3">
    <source>
        <dbReference type="Proteomes" id="UP000238730"/>
    </source>
</evidence>
<name>A0A2S7VJS2_PHOAN</name>
<dbReference type="RefSeq" id="WP_105061765.1">
    <property type="nucleotide sequence ID" value="NZ_MSCJ01000003.1"/>
</dbReference>
<sequence length="119" mass="13211">MRKLLIAALLVSPITHADSLAFSRPIVTMHSVVNATQCADKITEYPENEVIGLFNFAVDVLDETAKRIGYNKVEKFYAAAEKNSTFVIDKAHCDALIDNVVMPYLFSAPITLYQQESVS</sequence>
<evidence type="ECO:0000256" key="1">
    <source>
        <dbReference type="SAM" id="SignalP"/>
    </source>
</evidence>
<organism evidence="2 3">
    <name type="scientific">Photobacterium angustum</name>
    <dbReference type="NCBI Taxonomy" id="661"/>
    <lineage>
        <taxon>Bacteria</taxon>
        <taxon>Pseudomonadati</taxon>
        <taxon>Pseudomonadota</taxon>
        <taxon>Gammaproteobacteria</taxon>
        <taxon>Vibrionales</taxon>
        <taxon>Vibrionaceae</taxon>
        <taxon>Photobacterium</taxon>
    </lineage>
</organism>
<feature type="signal peptide" evidence="1">
    <location>
        <begin position="1"/>
        <end position="17"/>
    </location>
</feature>
<dbReference type="EMBL" id="MSCJ01000003">
    <property type="protein sequence ID" value="PQJ61920.1"/>
    <property type="molecule type" value="Genomic_DNA"/>
</dbReference>
<keyword evidence="1" id="KW-0732">Signal</keyword>
<evidence type="ECO:0000313" key="2">
    <source>
        <dbReference type="EMBL" id="PQJ61920.1"/>
    </source>
</evidence>
<dbReference type="AlphaFoldDB" id="A0A2S7VJS2"/>
<dbReference type="Proteomes" id="UP000238730">
    <property type="component" value="Unassembled WGS sequence"/>
</dbReference>
<protein>
    <submittedName>
        <fullName evidence="2">Uncharacterized protein</fullName>
    </submittedName>
</protein>
<feature type="chain" id="PRO_5015709008" evidence="1">
    <location>
        <begin position="18"/>
        <end position="119"/>
    </location>
</feature>
<reference evidence="2 3" key="1">
    <citation type="submission" date="2016-12" db="EMBL/GenBank/DDBJ databases">
        <title>Diversity of luminous bacteria.</title>
        <authorList>
            <person name="Yoshizawa S."/>
            <person name="Kogure K."/>
        </authorList>
    </citation>
    <scope>NUCLEOTIDE SEQUENCE [LARGE SCALE GENOMIC DNA]</scope>
    <source>
        <strain evidence="2 3">LC1-200</strain>
    </source>
</reference>
<dbReference type="OrthoDB" id="9877588at2"/>
<accession>A0A2S7VJS2</accession>
<proteinExistence type="predicted"/>
<comment type="caution">
    <text evidence="2">The sequence shown here is derived from an EMBL/GenBank/DDBJ whole genome shotgun (WGS) entry which is preliminary data.</text>
</comment>
<gene>
    <name evidence="2" type="ORF">BTO08_16785</name>
</gene>